<gene>
    <name evidence="1" type="ORF">H2198_008936</name>
</gene>
<accession>A0ACC2ZW27</accession>
<comment type="caution">
    <text evidence="1">The sequence shown here is derived from an EMBL/GenBank/DDBJ whole genome shotgun (WGS) entry which is preliminary data.</text>
</comment>
<evidence type="ECO:0000313" key="1">
    <source>
        <dbReference type="EMBL" id="KAJ9651811.1"/>
    </source>
</evidence>
<proteinExistence type="predicted"/>
<dbReference type="EMBL" id="JAPDRQ010000235">
    <property type="protein sequence ID" value="KAJ9651811.1"/>
    <property type="molecule type" value="Genomic_DNA"/>
</dbReference>
<sequence length="352" mass="38976">MAVISIDTKAKQPPTRDLPSSKSLPEALPKPKQSHDHPTRSNVNTNASLFFVGTATTILEWEGLRLMTDPNFLHAGDHVHLGPGVTGTRETNPAVNLEDLPNIDAILLSHYHADHFDEKVEASLRRDLPIITTPHAKAHLSQKGEDSFTAVSALDFWESLTVNFDSRTPTPAEQKDTAKPQIRVTGMPGTHVPPGPGNFTRAINDIIKVIPPTNGWMVELGYSSAPDSEDAFKSGYRIYISGDTLLFDDLHKIPEIYSSHTGKPIDLMLIHLGGTTVPGPKMPLLMVTMDEKMGIQLMKIINADLTIPIHFDDYDVFLSPLSDFRKAVQEAGLDEKVVYLDRGEEYKFEVRK</sequence>
<evidence type="ECO:0000313" key="2">
    <source>
        <dbReference type="Proteomes" id="UP001172386"/>
    </source>
</evidence>
<name>A0ACC2ZW27_9EURO</name>
<keyword evidence="2" id="KW-1185">Reference proteome</keyword>
<protein>
    <submittedName>
        <fullName evidence="1">Uncharacterized protein</fullName>
    </submittedName>
</protein>
<dbReference type="Proteomes" id="UP001172386">
    <property type="component" value="Unassembled WGS sequence"/>
</dbReference>
<reference evidence="1" key="1">
    <citation type="submission" date="2022-10" db="EMBL/GenBank/DDBJ databases">
        <title>Culturing micro-colonial fungi from biological soil crusts in the Mojave desert and describing Neophaeococcomyces mojavensis, and introducing the new genera and species Taxawa tesnikishii.</title>
        <authorList>
            <person name="Kurbessoian T."/>
            <person name="Stajich J.E."/>
        </authorList>
    </citation>
    <scope>NUCLEOTIDE SEQUENCE</scope>
    <source>
        <strain evidence="1">JES_112</strain>
    </source>
</reference>
<organism evidence="1 2">
    <name type="scientific">Neophaeococcomyces mojaviensis</name>
    <dbReference type="NCBI Taxonomy" id="3383035"/>
    <lineage>
        <taxon>Eukaryota</taxon>
        <taxon>Fungi</taxon>
        <taxon>Dikarya</taxon>
        <taxon>Ascomycota</taxon>
        <taxon>Pezizomycotina</taxon>
        <taxon>Eurotiomycetes</taxon>
        <taxon>Chaetothyriomycetidae</taxon>
        <taxon>Chaetothyriales</taxon>
        <taxon>Chaetothyriales incertae sedis</taxon>
        <taxon>Neophaeococcomyces</taxon>
    </lineage>
</organism>